<evidence type="ECO:0000256" key="1">
    <source>
        <dbReference type="SAM" id="SignalP"/>
    </source>
</evidence>
<protein>
    <recommendedName>
        <fullName evidence="2">YcdB/YcdC repeated domain-containing protein</fullName>
    </recommendedName>
</protein>
<dbReference type="EMBL" id="LT840184">
    <property type="protein sequence ID" value="SMF70528.1"/>
    <property type="molecule type" value="Genomic_DNA"/>
</dbReference>
<dbReference type="Pfam" id="PF16244">
    <property type="entry name" value="DUF4901"/>
    <property type="match status" value="2"/>
</dbReference>
<dbReference type="RefSeq" id="WP_208917744.1">
    <property type="nucleotide sequence ID" value="NZ_LT840184.1"/>
</dbReference>
<accession>A0A1X7GJ74</accession>
<dbReference type="InterPro" id="IPR032599">
    <property type="entry name" value="YcdB/YcdC_rep_domain"/>
</dbReference>
<evidence type="ECO:0000313" key="4">
    <source>
        <dbReference type="Proteomes" id="UP000192940"/>
    </source>
</evidence>
<dbReference type="AlphaFoldDB" id="A0A1X7GJ74"/>
<proteinExistence type="predicted"/>
<dbReference type="STRING" id="1313296.SAMN05661091_0659"/>
<feature type="signal peptide" evidence="1">
    <location>
        <begin position="1"/>
        <end position="30"/>
    </location>
</feature>
<feature type="domain" description="YcdB/YcdC repeated" evidence="2">
    <location>
        <begin position="96"/>
        <end position="226"/>
    </location>
</feature>
<keyword evidence="1" id="KW-0732">Signal</keyword>
<feature type="chain" id="PRO_5039726626" description="YcdB/YcdC repeated domain-containing protein" evidence="1">
    <location>
        <begin position="31"/>
        <end position="779"/>
    </location>
</feature>
<evidence type="ECO:0000313" key="3">
    <source>
        <dbReference type="EMBL" id="SMF70528.1"/>
    </source>
</evidence>
<gene>
    <name evidence="3" type="ORF">SAMN05661091_0659</name>
</gene>
<keyword evidence="4" id="KW-1185">Reference proteome</keyword>
<sequence length="779" mass="86242">MKNKSKRSVQIKSTVCAVTAMLCLVQPVWGEASTVSVTPAQAAGDLENMAQVTNSDIPDGAKISSKQAEETIKKLFPLLKKAKVTNAEFSEQNIASSGIKVWDIQFSYQRGNTNTGFNASVNAVTGDIVSVYLPRNLLLMAGGETGPELSREEASQKALEWIKQNIKSVNVSNLTENSLYLGMTKSLFSPTTYDFYYNMSIDGIPSDADQISMSVDQQGRVTSFNRQQFTAKIPSAKAKISAKEARKLYEESFTVELSYIPTSVNGAPKGPYFLGYVPKTESSLVIDANTGSKLDYSGELLKPDQFKLTEITAGSDVFKPSSKPLTNGNDAVKWVESHINIPKGYKSESKRLGQRWNDKESKVWNISWKGSDSPYGGDQIMAEVDATTGKIYSYNHYPFRKGIEVKQNKPAASSISKNEAEQMAFNTIAKLVPNAAKEWKLTNVVEPDKNEAFQSYQFSFNRYAGGISILNESISISIGTEGLLSHFTNYSYVDFSDLPNSKPVVSVEQAKAQFLKETDLKLKFAQYGGYTSGNESVQFTTKLVYSPVRKDNMGQYYGIGLPLDAITGKWHEMVPAEYSSKDIIPAKDTKGHKSQTALDKMVQYRVMIPDADGKVLPDQEITTGEWYQFVARALNPSIDQYYEDSSEPYGTLLPASPYYKAIQTLIPQSWLPYEPAVTFSVDQKLTRDELALMLTQMLKYEKLGLSFTKNDEIPGVSDSSSVMNRGAAIISMKLGLLPAVDGKFMPGRVVTRAEAAEVLLRLSEMVGKSDSFLNEYMMW</sequence>
<feature type="domain" description="YcdB/YcdC repeated" evidence="2">
    <location>
        <begin position="335"/>
        <end position="489"/>
    </location>
</feature>
<reference evidence="3 4" key="1">
    <citation type="submission" date="2017-04" db="EMBL/GenBank/DDBJ databases">
        <authorList>
            <person name="Afonso C.L."/>
            <person name="Miller P.J."/>
            <person name="Scott M.A."/>
            <person name="Spackman E."/>
            <person name="Goraichik I."/>
            <person name="Dimitrov K.M."/>
            <person name="Suarez D.L."/>
            <person name="Swayne D.E."/>
        </authorList>
    </citation>
    <scope>NUCLEOTIDE SEQUENCE [LARGE SCALE GENOMIC DNA]</scope>
    <source>
        <strain evidence="3 4">N3/975</strain>
    </source>
</reference>
<dbReference type="Proteomes" id="UP000192940">
    <property type="component" value="Chromosome I"/>
</dbReference>
<name>A0A1X7GJ74_9BACL</name>
<evidence type="ECO:0000259" key="2">
    <source>
        <dbReference type="Pfam" id="PF16244"/>
    </source>
</evidence>
<organism evidence="3 4">
    <name type="scientific">Paenibacillus uliginis N3/975</name>
    <dbReference type="NCBI Taxonomy" id="1313296"/>
    <lineage>
        <taxon>Bacteria</taxon>
        <taxon>Bacillati</taxon>
        <taxon>Bacillota</taxon>
        <taxon>Bacilli</taxon>
        <taxon>Bacillales</taxon>
        <taxon>Paenibacillaceae</taxon>
        <taxon>Paenibacillus</taxon>
    </lineage>
</organism>